<dbReference type="OrthoDB" id="1987049at2759"/>
<dbReference type="EMBL" id="JABWDY010026616">
    <property type="protein sequence ID" value="KAF5188548.1"/>
    <property type="molecule type" value="Genomic_DNA"/>
</dbReference>
<dbReference type="Proteomes" id="UP000554482">
    <property type="component" value="Unassembled WGS sequence"/>
</dbReference>
<evidence type="ECO:0000313" key="1">
    <source>
        <dbReference type="EMBL" id="KAF5188548.1"/>
    </source>
</evidence>
<dbReference type="AlphaFoldDB" id="A0A7J6VVE7"/>
<gene>
    <name evidence="1" type="ORF">FRX31_021862</name>
</gene>
<reference evidence="1 2" key="1">
    <citation type="submission" date="2020-06" db="EMBL/GenBank/DDBJ databases">
        <title>Transcriptomic and genomic resources for Thalictrum thalictroides and T. hernandezii: Facilitating candidate gene discovery in an emerging model plant lineage.</title>
        <authorList>
            <person name="Arias T."/>
            <person name="Riano-Pachon D.M."/>
            <person name="Di Stilio V.S."/>
        </authorList>
    </citation>
    <scope>NUCLEOTIDE SEQUENCE [LARGE SCALE GENOMIC DNA]</scope>
    <source>
        <strain evidence="2">cv. WT478/WT964</strain>
        <tissue evidence="1">Leaves</tissue>
    </source>
</reference>
<organism evidence="1 2">
    <name type="scientific">Thalictrum thalictroides</name>
    <name type="common">Rue-anemone</name>
    <name type="synonym">Anemone thalictroides</name>
    <dbReference type="NCBI Taxonomy" id="46969"/>
    <lineage>
        <taxon>Eukaryota</taxon>
        <taxon>Viridiplantae</taxon>
        <taxon>Streptophyta</taxon>
        <taxon>Embryophyta</taxon>
        <taxon>Tracheophyta</taxon>
        <taxon>Spermatophyta</taxon>
        <taxon>Magnoliopsida</taxon>
        <taxon>Ranunculales</taxon>
        <taxon>Ranunculaceae</taxon>
        <taxon>Thalictroideae</taxon>
        <taxon>Thalictrum</taxon>
    </lineage>
</organism>
<protein>
    <submittedName>
        <fullName evidence="1">Uncharacterized protein</fullName>
    </submittedName>
</protein>
<name>A0A7J6VVE7_THATH</name>
<accession>A0A7J6VVE7</accession>
<sequence>RDDPHLTADLETVDPLAVYGERFRALAATAREADALSRRRVVFLSSKVRAWYLGNRVWRQLYDGPLIPYPPPEDMWARDIPMATLLWYRHYGWPAATSYVYMEGSYSLYWQRVSVEILAPSTVYWASNTVGFTSQALRPKIRMTQPEGVCTQPHRLDTDVPLVIQGDDFDPWRLTVVCTQGIDTPVVVPSTADSVVAQLEPNLYTWDLARFTEQLRISQGLRRATYDYSRMMYQELETEREMTHLFGNVEAGTSSPLIGDDLLDSNKSSPFKFYNSWISHPEFMPLVERIWAKKIYDNPRYVLVEKCKMLKTELRNWSKVRQSEPIADTETCKGALENLQSKLQNDTMNATLQAQEKQALEELHNILPQLC</sequence>
<feature type="non-terminal residue" evidence="1">
    <location>
        <position position="1"/>
    </location>
</feature>
<keyword evidence="2" id="KW-1185">Reference proteome</keyword>
<proteinExistence type="predicted"/>
<evidence type="ECO:0000313" key="2">
    <source>
        <dbReference type="Proteomes" id="UP000554482"/>
    </source>
</evidence>
<comment type="caution">
    <text evidence="1">The sequence shown here is derived from an EMBL/GenBank/DDBJ whole genome shotgun (WGS) entry which is preliminary data.</text>
</comment>